<dbReference type="Proteomes" id="UP000325577">
    <property type="component" value="Linkage Group LG14"/>
</dbReference>
<dbReference type="EMBL" id="CM018037">
    <property type="protein sequence ID" value="KAA8538992.1"/>
    <property type="molecule type" value="Genomic_DNA"/>
</dbReference>
<dbReference type="OrthoDB" id="4951845at2759"/>
<keyword evidence="2" id="KW-1185">Reference proteome</keyword>
<organism evidence="1 2">
    <name type="scientific">Nyssa sinensis</name>
    <dbReference type="NCBI Taxonomy" id="561372"/>
    <lineage>
        <taxon>Eukaryota</taxon>
        <taxon>Viridiplantae</taxon>
        <taxon>Streptophyta</taxon>
        <taxon>Embryophyta</taxon>
        <taxon>Tracheophyta</taxon>
        <taxon>Spermatophyta</taxon>
        <taxon>Magnoliopsida</taxon>
        <taxon>eudicotyledons</taxon>
        <taxon>Gunneridae</taxon>
        <taxon>Pentapetalae</taxon>
        <taxon>asterids</taxon>
        <taxon>Cornales</taxon>
        <taxon>Nyssaceae</taxon>
        <taxon>Nyssa</taxon>
    </lineage>
</organism>
<evidence type="ECO:0000313" key="1">
    <source>
        <dbReference type="EMBL" id="KAA8538992.1"/>
    </source>
</evidence>
<accession>A0A5J5BAS8</accession>
<reference evidence="1 2" key="1">
    <citation type="submission" date="2019-09" db="EMBL/GenBank/DDBJ databases">
        <title>A chromosome-level genome assembly of the Chinese tupelo Nyssa sinensis.</title>
        <authorList>
            <person name="Yang X."/>
            <person name="Kang M."/>
            <person name="Yang Y."/>
            <person name="Xiong H."/>
            <person name="Wang M."/>
            <person name="Zhang Z."/>
            <person name="Wang Z."/>
            <person name="Wu H."/>
            <person name="Ma T."/>
            <person name="Liu J."/>
            <person name="Xi Z."/>
        </authorList>
    </citation>
    <scope>NUCLEOTIDE SEQUENCE [LARGE SCALE GENOMIC DNA]</scope>
    <source>
        <strain evidence="1">J267</strain>
        <tissue evidence="1">Leaf</tissue>
    </source>
</reference>
<dbReference type="PANTHER" id="PTHR35739:SF1">
    <property type="entry name" value="OS01G0861700 PROTEIN"/>
    <property type="match status" value="1"/>
</dbReference>
<sequence length="103" mass="12171">MVSIKLCGNWDPSKLVHYHEHCKEHFQGEERNLLPLMEATELSREQQERVLEQCLDAMQGTHSHLFCFFLESLCPRDALQYSDLITRRSDRERVTSMLHVIVE</sequence>
<proteinExistence type="predicted"/>
<gene>
    <name evidence="1" type="ORF">F0562_025684</name>
</gene>
<dbReference type="AlphaFoldDB" id="A0A5J5BAS8"/>
<dbReference type="PANTHER" id="PTHR35739">
    <property type="entry name" value="OS01G0861700 PROTEIN"/>
    <property type="match status" value="1"/>
</dbReference>
<name>A0A5J5BAS8_9ASTE</name>
<evidence type="ECO:0008006" key="3">
    <source>
        <dbReference type="Google" id="ProtNLM"/>
    </source>
</evidence>
<evidence type="ECO:0000313" key="2">
    <source>
        <dbReference type="Proteomes" id="UP000325577"/>
    </source>
</evidence>
<protein>
    <recommendedName>
        <fullName evidence="3">Hemerythrin-like domain-containing protein</fullName>
    </recommendedName>
</protein>